<feature type="domain" description="Response regulatory" evidence="7">
    <location>
        <begin position="1"/>
        <end position="112"/>
    </location>
</feature>
<evidence type="ECO:0000313" key="9">
    <source>
        <dbReference type="Proteomes" id="UP001518140"/>
    </source>
</evidence>
<evidence type="ECO:0000256" key="2">
    <source>
        <dbReference type="ARBA" id="ARBA00023015"/>
    </source>
</evidence>
<dbReference type="SUPFAM" id="SSF52172">
    <property type="entry name" value="CheY-like"/>
    <property type="match status" value="1"/>
</dbReference>
<dbReference type="InterPro" id="IPR011006">
    <property type="entry name" value="CheY-like_superfamily"/>
</dbReference>
<keyword evidence="3" id="KW-0238">DNA-binding</keyword>
<dbReference type="CDD" id="cd17574">
    <property type="entry name" value="REC_OmpR"/>
    <property type="match status" value="1"/>
</dbReference>
<dbReference type="Gene3D" id="6.10.250.690">
    <property type="match status" value="1"/>
</dbReference>
<proteinExistence type="predicted"/>
<dbReference type="EMBL" id="JAAKZX010000035">
    <property type="protein sequence ID" value="NGO43248.1"/>
    <property type="molecule type" value="Genomic_DNA"/>
</dbReference>
<evidence type="ECO:0000256" key="4">
    <source>
        <dbReference type="ARBA" id="ARBA00023163"/>
    </source>
</evidence>
<dbReference type="Proteomes" id="UP001518140">
    <property type="component" value="Unassembled WGS sequence"/>
</dbReference>
<reference evidence="8 9" key="1">
    <citation type="submission" date="2020-02" db="EMBL/GenBank/DDBJ databases">
        <title>Whole-genome analyses of novel actinobacteria.</title>
        <authorList>
            <person name="Sahin N."/>
            <person name="Tokatli A."/>
        </authorList>
    </citation>
    <scope>NUCLEOTIDE SEQUENCE [LARGE SCALE GENOMIC DNA]</scope>
    <source>
        <strain evidence="8 9">YC419</strain>
    </source>
</reference>
<evidence type="ECO:0000256" key="6">
    <source>
        <dbReference type="SAM" id="MobiDB-lite"/>
    </source>
</evidence>
<evidence type="ECO:0000256" key="1">
    <source>
        <dbReference type="ARBA" id="ARBA00022553"/>
    </source>
</evidence>
<organism evidence="8 9">
    <name type="scientific">Streptomyces ureilyticus</name>
    <dbReference type="NCBI Taxonomy" id="1775131"/>
    <lineage>
        <taxon>Bacteria</taxon>
        <taxon>Bacillati</taxon>
        <taxon>Actinomycetota</taxon>
        <taxon>Actinomycetes</taxon>
        <taxon>Kitasatosporales</taxon>
        <taxon>Streptomycetaceae</taxon>
        <taxon>Streptomyces</taxon>
    </lineage>
</organism>
<dbReference type="PANTHER" id="PTHR48111:SF4">
    <property type="entry name" value="DNA-BINDING DUAL TRANSCRIPTIONAL REGULATOR OMPR"/>
    <property type="match status" value="1"/>
</dbReference>
<evidence type="ECO:0000259" key="7">
    <source>
        <dbReference type="PROSITE" id="PS50110"/>
    </source>
</evidence>
<protein>
    <submittedName>
        <fullName evidence="8">Response regulator transcription factor</fullName>
    </submittedName>
</protein>
<evidence type="ECO:0000256" key="3">
    <source>
        <dbReference type="ARBA" id="ARBA00023125"/>
    </source>
</evidence>
<evidence type="ECO:0000256" key="5">
    <source>
        <dbReference type="PROSITE-ProRule" id="PRU00169"/>
    </source>
</evidence>
<evidence type="ECO:0000313" key="8">
    <source>
        <dbReference type="EMBL" id="NGO43248.1"/>
    </source>
</evidence>
<keyword evidence="9" id="KW-1185">Reference proteome</keyword>
<feature type="modified residue" description="4-aspartylphosphate" evidence="5">
    <location>
        <position position="49"/>
    </location>
</feature>
<keyword evidence="4" id="KW-0804">Transcription</keyword>
<dbReference type="PANTHER" id="PTHR48111">
    <property type="entry name" value="REGULATOR OF RPOS"/>
    <property type="match status" value="1"/>
</dbReference>
<dbReference type="PROSITE" id="PS50110">
    <property type="entry name" value="RESPONSE_REGULATORY"/>
    <property type="match status" value="1"/>
</dbReference>
<comment type="caution">
    <text evidence="8">The sequence shown here is derived from an EMBL/GenBank/DDBJ whole genome shotgun (WGS) entry which is preliminary data.</text>
</comment>
<name>A0ABX0DNA4_9ACTN</name>
<dbReference type="Gene3D" id="3.40.50.2300">
    <property type="match status" value="1"/>
</dbReference>
<dbReference type="SMART" id="SM00448">
    <property type="entry name" value="REC"/>
    <property type="match status" value="1"/>
</dbReference>
<gene>
    <name evidence="8" type="ORF">G6048_14110</name>
</gene>
<keyword evidence="2" id="KW-0805">Transcription regulation</keyword>
<keyword evidence="1 5" id="KW-0597">Phosphoprotein</keyword>
<feature type="region of interest" description="Disordered" evidence="6">
    <location>
        <begin position="198"/>
        <end position="218"/>
    </location>
</feature>
<accession>A0ABX0DNA4</accession>
<dbReference type="Pfam" id="PF00072">
    <property type="entry name" value="Response_reg"/>
    <property type="match status" value="1"/>
</dbReference>
<dbReference type="InterPro" id="IPR001789">
    <property type="entry name" value="Sig_transdc_resp-reg_receiver"/>
</dbReference>
<sequence length="225" mass="25025">MLVAEDDARQAELIRRYLVREEHTVLTVADGRAAGDEVRPRRLDLLILDVMPAMDGLDVVRALRRDYDVPVLMVTARSTAEDKLIGFDLGADDSLAKPYDPRELMARVRSLLRRSRTADGARTEPLRVGLLELDRVWHEVKAEGRRIACTSAEFRILEAAAGQPGAGVQSRPAAGAGAELRELHDDLLAVLHRYMERSRTPSPGAHPVRSITREKQDAADCRAYL</sequence>
<dbReference type="InterPro" id="IPR039420">
    <property type="entry name" value="WalR-like"/>
</dbReference>